<accession>A0ABP8D0W0</accession>
<proteinExistence type="predicted"/>
<gene>
    <name evidence="2" type="ORF">GCM10022292_29360</name>
</gene>
<dbReference type="RefSeq" id="WP_344715701.1">
    <property type="nucleotide sequence ID" value="NZ_BAABCB010000029.1"/>
</dbReference>
<dbReference type="SUPFAM" id="SSF55729">
    <property type="entry name" value="Acyl-CoA N-acyltransferases (Nat)"/>
    <property type="match status" value="1"/>
</dbReference>
<organism evidence="2 3">
    <name type="scientific">Winogradskyella damuponensis</name>
    <dbReference type="NCBI Taxonomy" id="943939"/>
    <lineage>
        <taxon>Bacteria</taxon>
        <taxon>Pseudomonadati</taxon>
        <taxon>Bacteroidota</taxon>
        <taxon>Flavobacteriia</taxon>
        <taxon>Flavobacteriales</taxon>
        <taxon>Flavobacteriaceae</taxon>
        <taxon>Winogradskyella</taxon>
    </lineage>
</organism>
<dbReference type="PROSITE" id="PS51186">
    <property type="entry name" value="GNAT"/>
    <property type="match status" value="1"/>
</dbReference>
<name>A0ABP8D0W0_9FLAO</name>
<evidence type="ECO:0000313" key="3">
    <source>
        <dbReference type="Proteomes" id="UP001501682"/>
    </source>
</evidence>
<sequence>MIQVRQAQIKDSLEIRSIFRDTIIHVNAKDYSEKQIATWASGAEDIEQWEERINTLYFIVAETENNIVGFAYLKNGNYLDGLFVHKDFQRQGIGSKLLRIVESQVMMNDFEVIKSDVSKTALPFFDNKYYDVIKKQKKNYKGLVFENYLVEKPF</sequence>
<dbReference type="Gene3D" id="3.40.630.30">
    <property type="match status" value="1"/>
</dbReference>
<dbReference type="InterPro" id="IPR000182">
    <property type="entry name" value="GNAT_dom"/>
</dbReference>
<dbReference type="Proteomes" id="UP001501682">
    <property type="component" value="Unassembled WGS sequence"/>
</dbReference>
<dbReference type="PANTHER" id="PTHR43451">
    <property type="entry name" value="ACETYLTRANSFERASE (GNAT) FAMILY PROTEIN"/>
    <property type="match status" value="1"/>
</dbReference>
<evidence type="ECO:0000259" key="1">
    <source>
        <dbReference type="PROSITE" id="PS51186"/>
    </source>
</evidence>
<dbReference type="EMBL" id="BAABCB010000029">
    <property type="protein sequence ID" value="GAA4245757.1"/>
    <property type="molecule type" value="Genomic_DNA"/>
</dbReference>
<evidence type="ECO:0000313" key="2">
    <source>
        <dbReference type="EMBL" id="GAA4245757.1"/>
    </source>
</evidence>
<dbReference type="PANTHER" id="PTHR43451:SF1">
    <property type="entry name" value="ACETYLTRANSFERASE"/>
    <property type="match status" value="1"/>
</dbReference>
<keyword evidence="3" id="KW-1185">Reference proteome</keyword>
<dbReference type="InterPro" id="IPR052564">
    <property type="entry name" value="N-acetyltrans/Recomb-assoc"/>
</dbReference>
<dbReference type="InterPro" id="IPR016181">
    <property type="entry name" value="Acyl_CoA_acyltransferase"/>
</dbReference>
<feature type="domain" description="N-acetyltransferase" evidence="1">
    <location>
        <begin position="2"/>
        <end position="154"/>
    </location>
</feature>
<dbReference type="CDD" id="cd04301">
    <property type="entry name" value="NAT_SF"/>
    <property type="match status" value="1"/>
</dbReference>
<reference evidence="3" key="1">
    <citation type="journal article" date="2019" name="Int. J. Syst. Evol. Microbiol.">
        <title>The Global Catalogue of Microorganisms (GCM) 10K type strain sequencing project: providing services to taxonomists for standard genome sequencing and annotation.</title>
        <authorList>
            <consortium name="The Broad Institute Genomics Platform"/>
            <consortium name="The Broad Institute Genome Sequencing Center for Infectious Disease"/>
            <person name="Wu L."/>
            <person name="Ma J."/>
        </authorList>
    </citation>
    <scope>NUCLEOTIDE SEQUENCE [LARGE SCALE GENOMIC DNA]</scope>
    <source>
        <strain evidence="3">JCM 17633</strain>
    </source>
</reference>
<protein>
    <submittedName>
        <fullName evidence="2">GNAT family N-acetyltransferase</fullName>
    </submittedName>
</protein>
<comment type="caution">
    <text evidence="2">The sequence shown here is derived from an EMBL/GenBank/DDBJ whole genome shotgun (WGS) entry which is preliminary data.</text>
</comment>
<dbReference type="Pfam" id="PF13673">
    <property type="entry name" value="Acetyltransf_10"/>
    <property type="match status" value="1"/>
</dbReference>